<evidence type="ECO:0000256" key="6">
    <source>
        <dbReference type="ARBA" id="ARBA00018074"/>
    </source>
</evidence>
<dbReference type="GO" id="GO:0000422">
    <property type="term" value="P:autophagy of mitochondrion"/>
    <property type="evidence" value="ECO:0007669"/>
    <property type="project" value="TreeGrafter"/>
</dbReference>
<name>A0AAN6HYK3_9ASCO</name>
<comment type="catalytic activity">
    <reaction evidence="17">
        <text>a 1,2-diacyl-sn-glycero-3-phosphoethanolamine(in) = a 1,2-diacyl-sn-glycero-3-phosphoethanolamine(out)</text>
        <dbReference type="Rhea" id="RHEA:38895"/>
        <dbReference type="ChEBI" id="CHEBI:64612"/>
    </reaction>
</comment>
<feature type="transmembrane region" description="Helical" evidence="20">
    <location>
        <begin position="294"/>
        <end position="311"/>
    </location>
</feature>
<keyword evidence="14 20" id="KW-0472">Membrane</keyword>
<dbReference type="GO" id="GO:0005789">
    <property type="term" value="C:endoplasmic reticulum membrane"/>
    <property type="evidence" value="ECO:0007669"/>
    <property type="project" value="UniProtKB-SubCell"/>
</dbReference>
<reference evidence="22" key="1">
    <citation type="journal article" date="2021" name="G3 (Bethesda)">
        <title>Genomic diversity, chromosomal rearrangements, and interspecies hybridization in the ogataea polymorpha species complex.</title>
        <authorList>
            <person name="Hanson S.J."/>
            <person name="Cinneide E.O."/>
            <person name="Salzberg L.I."/>
            <person name="Wolfe K.H."/>
            <person name="McGowan J."/>
            <person name="Fitzpatrick D.A."/>
            <person name="Matlin K."/>
        </authorList>
    </citation>
    <scope>NUCLEOTIDE SEQUENCE</scope>
    <source>
        <strain evidence="22">83-405-1</strain>
    </source>
</reference>
<dbReference type="EMBL" id="JAHLUH010000017">
    <property type="protein sequence ID" value="KAG7724414.1"/>
    <property type="molecule type" value="Genomic_DNA"/>
</dbReference>
<sequence length="890" mass="102297">MGDLNKHTFLSRVFGSASNPLLNDDNNDIEFSINNLQDTLEEHEVESPPRAPHAINVNSEDESSSETESASNDDLLYDQKRHLYQQVESELRQEDYDTVPESLMMERRRPHEGSTRAFGTKKSPSPAERQIGLDFSQWGEKAKGIASRTIDNIPKAIPRGISFQLPTSASSKLPPPPLSYRREASVGSEPEVVRNINEQRQLRGRLGLLSPMERALWLWSNVSNLDTFLEDVYGYYTGNGYRCIILSRVSDLLIIVFVVWLSSFMGNCVDYNRLMNGSASRYSDVVVDRCYSKISFSQKFFFFVLFIILVLRVKSFYNHFKDLKEIKNFYNLLLGVSDEELQTISWSTIVKKIMVLRDQNTNALISGNQNIGGDDLKSKKRLSAHDIANRLMRKENYMIAIFNKNVLAPALTVPLINHHFLTKTLEWNLKLCIFDFMFNSDGQLKHAVLSEHKRLALATELRKRFRLAGILSIFLTPFLVIYFLLYFFLKFFYDIKTNPSLVGSREYSPYARWKLREFNELPHMFDKRLKMSRARATEYINQFPKEATNIVLNFVAFVTGSLVTILVVLTVLGHENFLNFELTEGRTVLFYISTLGAIFTICKGSVSENDTVFDPEASLRYVAQFTHYLPSSWNGRFHTEEVKNEFCNLFNLRLILVLKEITSLIMLPYILYCRLPDVSEKVIDFFREFSVHVDGLGYVCTFAMFEFDSKDKPIRSQTSKDYDDLKQGYYTADDDKMVKSYLYFLESYGNEPVRKTGKEPTVDRIGSRRPGQKHLLRSAMMNNSMMDKNRGAHSTARYPPQFRSPNLGESIYAKPQNIDLMEDTTAGLSTDTRNYLQTLNNSTFLGESFQHGFPVEDTSRHDEDADSEDDDEAGVLGLINQIYKHKEGVN</sequence>
<dbReference type="GO" id="GO:0005776">
    <property type="term" value="C:autophagosome"/>
    <property type="evidence" value="ECO:0007669"/>
    <property type="project" value="TreeGrafter"/>
</dbReference>
<evidence type="ECO:0000256" key="12">
    <source>
        <dbReference type="ARBA" id="ARBA00023034"/>
    </source>
</evidence>
<dbReference type="GO" id="GO:0030659">
    <property type="term" value="C:cytoplasmic vesicle membrane"/>
    <property type="evidence" value="ECO:0007669"/>
    <property type="project" value="UniProtKB-SubCell"/>
</dbReference>
<comment type="catalytic activity">
    <reaction evidence="19">
        <text>a 1,2-diacyl-sn-glycero-3-phosphocholine(in) = a 1,2-diacyl-sn-glycero-3-phosphocholine(out)</text>
        <dbReference type="Rhea" id="RHEA:38571"/>
        <dbReference type="ChEBI" id="CHEBI:57643"/>
    </reaction>
</comment>
<evidence type="ECO:0000256" key="11">
    <source>
        <dbReference type="ARBA" id="ARBA00023006"/>
    </source>
</evidence>
<evidence type="ECO:0000256" key="16">
    <source>
        <dbReference type="ARBA" id="ARBA00024479"/>
    </source>
</evidence>
<feature type="compositionally biased region" description="Acidic residues" evidence="21">
    <location>
        <begin position="864"/>
        <end position="873"/>
    </location>
</feature>
<evidence type="ECO:0000256" key="3">
    <source>
        <dbReference type="ARBA" id="ARBA00004511"/>
    </source>
</evidence>
<evidence type="ECO:0000256" key="4">
    <source>
        <dbReference type="ARBA" id="ARBA00004653"/>
    </source>
</evidence>
<evidence type="ECO:0000256" key="7">
    <source>
        <dbReference type="ARBA" id="ARBA00022448"/>
    </source>
</evidence>
<evidence type="ECO:0000256" key="17">
    <source>
        <dbReference type="ARBA" id="ARBA00024615"/>
    </source>
</evidence>
<comment type="catalytic activity">
    <reaction evidence="16">
        <text>a 1,2-diacyl-sn-glycero-3-phospho-L-serine(in) = a 1,2-diacyl-sn-glycero-3-phospho-L-serine(out)</text>
        <dbReference type="Rhea" id="RHEA:38663"/>
        <dbReference type="ChEBI" id="CHEBI:57262"/>
    </reaction>
</comment>
<evidence type="ECO:0000313" key="23">
    <source>
        <dbReference type="Proteomes" id="UP000738402"/>
    </source>
</evidence>
<feature type="transmembrane region" description="Helical" evidence="20">
    <location>
        <begin position="252"/>
        <end position="274"/>
    </location>
</feature>
<comment type="catalytic activity">
    <reaction evidence="18">
        <text>a 1,2-diacyl-sn-glycero-3-phospho-(1D-myo-inositol-3-phosphate)(in) = a 1,2-diacyl-sn-glycero-3-phospho-(1D-myo-inositol-3-phosphate)(out)</text>
        <dbReference type="Rhea" id="RHEA:67920"/>
        <dbReference type="ChEBI" id="CHEBI:58088"/>
    </reaction>
</comment>
<dbReference type="GO" id="GO:0034727">
    <property type="term" value="P:piecemeal microautophagy of the nucleus"/>
    <property type="evidence" value="ECO:0007669"/>
    <property type="project" value="TreeGrafter"/>
</dbReference>
<dbReference type="InterPro" id="IPR007241">
    <property type="entry name" value="Autophagy-rel_prot_9"/>
</dbReference>
<evidence type="ECO:0000256" key="13">
    <source>
        <dbReference type="ARBA" id="ARBA00023055"/>
    </source>
</evidence>
<evidence type="ECO:0000256" key="19">
    <source>
        <dbReference type="ARBA" id="ARBA00024631"/>
    </source>
</evidence>
<evidence type="ECO:0000256" key="2">
    <source>
        <dbReference type="ARBA" id="ARBA00004477"/>
    </source>
</evidence>
<keyword evidence="12" id="KW-0333">Golgi apparatus</keyword>
<evidence type="ECO:0000256" key="21">
    <source>
        <dbReference type="SAM" id="MobiDB-lite"/>
    </source>
</evidence>
<keyword evidence="10 20" id="KW-1133">Transmembrane helix</keyword>
<dbReference type="AlphaFoldDB" id="A0AAN6HYK3"/>
<evidence type="ECO:0000256" key="9">
    <source>
        <dbReference type="ARBA" id="ARBA00022692"/>
    </source>
</evidence>
<proteinExistence type="inferred from homology"/>
<evidence type="ECO:0000256" key="15">
    <source>
        <dbReference type="ARBA" id="ARBA00023329"/>
    </source>
</evidence>
<feature type="transmembrane region" description="Helical" evidence="20">
    <location>
        <begin position="467"/>
        <end position="489"/>
    </location>
</feature>
<feature type="region of interest" description="Disordered" evidence="21">
    <location>
        <begin position="108"/>
        <end position="128"/>
    </location>
</feature>
<keyword evidence="9 20" id="KW-0812">Transmembrane</keyword>
<comment type="caution">
    <text evidence="22">The sequence shown here is derived from an EMBL/GenBank/DDBJ whole genome shotgun (WGS) entry which is preliminary data.</text>
</comment>
<protein>
    <recommendedName>
        <fullName evidence="6 20">Autophagy-related protein 9</fullName>
    </recommendedName>
</protein>
<dbReference type="Proteomes" id="UP000738402">
    <property type="component" value="Unassembled WGS sequence"/>
</dbReference>
<evidence type="ECO:0000256" key="18">
    <source>
        <dbReference type="ARBA" id="ARBA00024621"/>
    </source>
</evidence>
<evidence type="ECO:0000256" key="8">
    <source>
        <dbReference type="ARBA" id="ARBA00022553"/>
    </source>
</evidence>
<organism evidence="22 23">
    <name type="scientific">Ogataea haglerorum</name>
    <dbReference type="NCBI Taxonomy" id="1937702"/>
    <lineage>
        <taxon>Eukaryota</taxon>
        <taxon>Fungi</taxon>
        <taxon>Dikarya</taxon>
        <taxon>Ascomycota</taxon>
        <taxon>Saccharomycotina</taxon>
        <taxon>Pichiomycetes</taxon>
        <taxon>Pichiales</taxon>
        <taxon>Pichiaceae</taxon>
        <taxon>Ogataea</taxon>
    </lineage>
</organism>
<dbReference type="PANTHER" id="PTHR13038:SF10">
    <property type="entry name" value="AUTOPHAGY-RELATED PROTEIN 9"/>
    <property type="match status" value="1"/>
</dbReference>
<feature type="region of interest" description="Disordered" evidence="21">
    <location>
        <begin position="41"/>
        <end position="77"/>
    </location>
</feature>
<dbReference type="GO" id="GO:0006869">
    <property type="term" value="P:lipid transport"/>
    <property type="evidence" value="ECO:0007669"/>
    <property type="project" value="UniProtKB-KW"/>
</dbReference>
<evidence type="ECO:0000256" key="1">
    <source>
        <dbReference type="ARBA" id="ARBA00004439"/>
    </source>
</evidence>
<dbReference type="Pfam" id="PF04109">
    <property type="entry name" value="ATG9"/>
    <property type="match status" value="1"/>
</dbReference>
<keyword evidence="11 20" id="KW-0072">Autophagy</keyword>
<comment type="subcellular location">
    <subcellularLocation>
        <location evidence="1">Cytoplasmic vesicle membrane</location>
        <topology evidence="1">Multi-pass membrane protein</topology>
    </subcellularLocation>
    <subcellularLocation>
        <location evidence="2">Endoplasmic reticulum membrane</location>
        <topology evidence="2">Multi-pass membrane protein</topology>
    </subcellularLocation>
    <subcellularLocation>
        <location evidence="4">Golgi apparatus membrane</location>
        <topology evidence="4">Multi-pass membrane protein</topology>
    </subcellularLocation>
    <subcellularLocation>
        <location evidence="3 20">Preautophagosomal structure membrane</location>
        <topology evidence="3 20">Multi-pass membrane protein</topology>
    </subcellularLocation>
</comment>
<gene>
    <name evidence="22" type="ORF">KL933_004918</name>
</gene>
<comment type="function">
    <text evidence="20">Phospholipid scramblase involved in autophagy. Cycles between the preautophagosomal structure/phagophore assembly site (PAS) and the cytoplasmic vesicle pool and supplies membrane for the growing autophagosome. Lipid scramblase activity plays a key role in preautophagosomal structure/phagophore assembly by distributing the phospholipids that arrive through ATG2 from the cytoplasmic to the luminal leaflet of the bilayer, thereby driving autophagosomal membrane expansion.</text>
</comment>
<keyword evidence="7 20" id="KW-0813">Transport</keyword>
<dbReference type="PANTHER" id="PTHR13038">
    <property type="entry name" value="APG9 AUTOPHAGY 9"/>
    <property type="match status" value="1"/>
</dbReference>
<comment type="caution">
    <text evidence="20">Lacks conserved residue(s) required for the propagation of feature annotation.</text>
</comment>
<evidence type="ECO:0000256" key="10">
    <source>
        <dbReference type="ARBA" id="ARBA00022989"/>
    </source>
</evidence>
<evidence type="ECO:0000313" key="22">
    <source>
        <dbReference type="EMBL" id="KAG7724414.1"/>
    </source>
</evidence>
<evidence type="ECO:0000256" key="20">
    <source>
        <dbReference type="RuleBase" id="RU364027"/>
    </source>
</evidence>
<evidence type="ECO:0000256" key="14">
    <source>
        <dbReference type="ARBA" id="ARBA00023136"/>
    </source>
</evidence>
<feature type="region of interest" description="Disordered" evidence="21">
    <location>
        <begin position="849"/>
        <end position="873"/>
    </location>
</feature>
<evidence type="ECO:0000256" key="5">
    <source>
        <dbReference type="ARBA" id="ARBA00006185"/>
    </source>
</evidence>
<dbReference type="GO" id="GO:0034045">
    <property type="term" value="C:phagophore assembly site membrane"/>
    <property type="evidence" value="ECO:0007669"/>
    <property type="project" value="UniProtKB-SubCell"/>
</dbReference>
<keyword evidence="15" id="KW-0968">Cytoplasmic vesicle</keyword>
<keyword evidence="13 20" id="KW-0445">Lipid transport</keyword>
<dbReference type="GO" id="GO:0000139">
    <property type="term" value="C:Golgi membrane"/>
    <property type="evidence" value="ECO:0007669"/>
    <property type="project" value="UniProtKB-SubCell"/>
</dbReference>
<comment type="similarity">
    <text evidence="5 20">Belongs to the ATG9 family.</text>
</comment>
<accession>A0AAN6HYK3</accession>
<dbReference type="GO" id="GO:0061709">
    <property type="term" value="P:reticulophagy"/>
    <property type="evidence" value="ECO:0007669"/>
    <property type="project" value="TreeGrafter"/>
</dbReference>
<feature type="transmembrane region" description="Helical" evidence="20">
    <location>
        <begin position="550"/>
        <end position="572"/>
    </location>
</feature>
<keyword evidence="8" id="KW-0597">Phosphoprotein</keyword>
<dbReference type="GO" id="GO:0034497">
    <property type="term" value="P:protein localization to phagophore assembly site"/>
    <property type="evidence" value="ECO:0007669"/>
    <property type="project" value="TreeGrafter"/>
</dbReference>